<dbReference type="AlphaFoldDB" id="A0ABD0P2R9"/>
<gene>
    <name evidence="1" type="ORF">M9458_036279</name>
</gene>
<evidence type="ECO:0000313" key="1">
    <source>
        <dbReference type="EMBL" id="KAL0168057.1"/>
    </source>
</evidence>
<name>A0ABD0P2R9_CIRMR</name>
<sequence length="65" mass="7414">MALKLEQFPIVFVFQRCAEIQRESLAYKKSTFGELSVEVAEALQLIGGVEMTQGQMRQAHRTLKK</sequence>
<comment type="caution">
    <text evidence="1">The sequence shown here is derived from an EMBL/GenBank/DDBJ whole genome shotgun (WGS) entry which is preliminary data.</text>
</comment>
<feature type="non-terminal residue" evidence="1">
    <location>
        <position position="65"/>
    </location>
</feature>
<reference evidence="1 2" key="1">
    <citation type="submission" date="2024-05" db="EMBL/GenBank/DDBJ databases">
        <title>Genome sequencing and assembly of Indian major carp, Cirrhinus mrigala (Hamilton, 1822).</title>
        <authorList>
            <person name="Mohindra V."/>
            <person name="Chowdhury L.M."/>
            <person name="Lal K."/>
            <person name="Jena J.K."/>
        </authorList>
    </citation>
    <scope>NUCLEOTIDE SEQUENCE [LARGE SCALE GENOMIC DNA]</scope>
    <source>
        <strain evidence="1">CM1030</strain>
        <tissue evidence="1">Blood</tissue>
    </source>
</reference>
<protein>
    <submittedName>
        <fullName evidence="1">Uncharacterized protein</fullName>
    </submittedName>
</protein>
<organism evidence="1 2">
    <name type="scientific">Cirrhinus mrigala</name>
    <name type="common">Mrigala</name>
    <dbReference type="NCBI Taxonomy" id="683832"/>
    <lineage>
        <taxon>Eukaryota</taxon>
        <taxon>Metazoa</taxon>
        <taxon>Chordata</taxon>
        <taxon>Craniata</taxon>
        <taxon>Vertebrata</taxon>
        <taxon>Euteleostomi</taxon>
        <taxon>Actinopterygii</taxon>
        <taxon>Neopterygii</taxon>
        <taxon>Teleostei</taxon>
        <taxon>Ostariophysi</taxon>
        <taxon>Cypriniformes</taxon>
        <taxon>Cyprinidae</taxon>
        <taxon>Labeoninae</taxon>
        <taxon>Labeonini</taxon>
        <taxon>Cirrhinus</taxon>
    </lineage>
</organism>
<evidence type="ECO:0000313" key="2">
    <source>
        <dbReference type="Proteomes" id="UP001529510"/>
    </source>
</evidence>
<dbReference type="Proteomes" id="UP001529510">
    <property type="component" value="Unassembled WGS sequence"/>
</dbReference>
<keyword evidence="2" id="KW-1185">Reference proteome</keyword>
<dbReference type="EMBL" id="JAMKFB020000018">
    <property type="protein sequence ID" value="KAL0168057.1"/>
    <property type="molecule type" value="Genomic_DNA"/>
</dbReference>
<accession>A0ABD0P2R9</accession>
<proteinExistence type="predicted"/>